<proteinExistence type="predicted"/>
<name>A0A512BEV1_9BACT</name>
<evidence type="ECO:0000259" key="1">
    <source>
        <dbReference type="Pfam" id="PF18962"/>
    </source>
</evidence>
<feature type="domain" description="Secretion system C-terminal sorting" evidence="1">
    <location>
        <begin position="1274"/>
        <end position="1352"/>
    </location>
</feature>
<dbReference type="OrthoDB" id="1652165at2"/>
<accession>A0A512BEV1</accession>
<dbReference type="EMBL" id="BJYT01000010">
    <property type="protein sequence ID" value="GEO10357.1"/>
    <property type="molecule type" value="Genomic_DNA"/>
</dbReference>
<dbReference type="InterPro" id="IPR026444">
    <property type="entry name" value="Secre_tail"/>
</dbReference>
<organism evidence="2 3">
    <name type="scientific">Segetibacter aerophilus</name>
    <dbReference type="NCBI Taxonomy" id="670293"/>
    <lineage>
        <taxon>Bacteria</taxon>
        <taxon>Pseudomonadati</taxon>
        <taxon>Bacteroidota</taxon>
        <taxon>Chitinophagia</taxon>
        <taxon>Chitinophagales</taxon>
        <taxon>Chitinophagaceae</taxon>
        <taxon>Segetibacter</taxon>
    </lineage>
</organism>
<keyword evidence="3" id="KW-1185">Reference proteome</keyword>
<reference evidence="2 3" key="1">
    <citation type="submission" date="2019-07" db="EMBL/GenBank/DDBJ databases">
        <title>Whole genome shotgun sequence of Segetibacter aerophilus NBRC 106135.</title>
        <authorList>
            <person name="Hosoyama A."/>
            <person name="Uohara A."/>
            <person name="Ohji S."/>
            <person name="Ichikawa N."/>
        </authorList>
    </citation>
    <scope>NUCLEOTIDE SEQUENCE [LARGE SCALE GENOMIC DNA]</scope>
    <source>
        <strain evidence="2 3">NBRC 106135</strain>
    </source>
</reference>
<dbReference type="NCBIfam" id="TIGR04183">
    <property type="entry name" value="Por_Secre_tail"/>
    <property type="match status" value="1"/>
</dbReference>
<dbReference type="RefSeq" id="WP_147204471.1">
    <property type="nucleotide sequence ID" value="NZ_BJYT01000010.1"/>
</dbReference>
<evidence type="ECO:0000313" key="2">
    <source>
        <dbReference type="EMBL" id="GEO10357.1"/>
    </source>
</evidence>
<gene>
    <name evidence="2" type="ORF">SAE01_28530</name>
</gene>
<evidence type="ECO:0000313" key="3">
    <source>
        <dbReference type="Proteomes" id="UP000321513"/>
    </source>
</evidence>
<dbReference type="Pfam" id="PF18962">
    <property type="entry name" value="Por_Secre_tail"/>
    <property type="match status" value="1"/>
</dbReference>
<sequence length="1353" mass="142802">MKLCITRSLVILILFFTALDLSAQTLPTHYFRSLTSGNWNTATTWESSPDGSSNWVTSTLVPTEVANTITIRNTHTVAITGNTTIDQVVILSGGILDLATAVSTFLTVNDGAGNDVIVQSGGVLKHSIAGSQLPQFLGAATLEIQNNGVLEVVTNNGTPSNYANNGSTISANLLWADSSIFNWNNATSPANGITYFPPGTAIPIFRVSKAISFGNTNPTVINGLLEANANVSLQSTGAKTFRNGIVGTASVSATAINGGQIVISGATAKLGGGNLTLNNSGLSIGAGTVATLVSNKTINNFPTGTGTTTLLGTFIAGDFIVSGDSKILINGILKTTNANGLTGSLNSTFATGFNISSFSISSTTEYNRIGDQTITPLSYGNLNISGTGLKKVTALADVSVSGALNISSPNTFALNGTNDLKLNGGGSLNINAVSFFDSGGESQVTGGGSPTINIYGTFICRDANGFTGTSTSIPGATTTVNIYSGSIIEFGRLGDQQVSARDDYKNVTFSGSGTKTLPTCSPFGTVTIKDNVVVDASNKTFGDANTNLIMASGKLIVAGNGTKPDMDGAYNLTGGDIEFTNSGTTAQAIRSPKNYFNIIISGSNVKNGAGIITLVTGGSFTIKNAGIYDNNATRIDGNVGTQSFVMEAGATFKTGVPAGLSGNGSEAIADIETINIDPKSIIVYSRTDNQTITTLQNGYPTLLLKGSGVKTVTSGTMNISTSADSVVIDPLVVFKVSAGAKANFNNRPVIIHSNATGTGAIGEVTDGSIALLNTANITVERFIPAKRAFRLLSSPVTASSSIKANWMEGQSNTAPAYSVNYNSIPGYGTHITGSANANTGFDATATNNPSLFTFNNTGQVWNAATNTNSTLVAGIGYRLLVRGSRSVDLSNNSALPSNTTLRTTGSLIKGPVTYNGSTTPSIDGNTNSYSLVGNPYASAVDWDLLAKSGLSSYYYAWDPNLNTRGAYVTYGNGVTSVQGSQVNQNIQSGQAFFIQTKTANPSLTFNETNKTITNRNVFRTSADVQTLSVQLLLDTLSESEHTADGVTILFNDDFSSSINAEDAEKISNLDENISVTSNGRSLSIEGRPAITSPDTVRLDITQLRQKSYFLKISPSYFHPTVTAIIKDNYLKKDSLIDLTTETIIPFIIDSDPASFLSNRFMLVFKTSKILPLVLTDVKAYKKENGIQVEWSTQTEKGVEKYEIEKSVNGQLFEKVQTVTAKNNSRLQNNYAWLDANPISGNNFYRIRCIQQNGEPFYTKQVVVSIEKTSRLTAVFPNPVKGNSINLSMRNLERGNYTIALINSLGETVLTQTIKYNGTTEQYKINIGKVFSKGNYSLTITNGSDIFINRVIID</sequence>
<comment type="caution">
    <text evidence="2">The sequence shown here is derived from an EMBL/GenBank/DDBJ whole genome shotgun (WGS) entry which is preliminary data.</text>
</comment>
<protein>
    <recommendedName>
        <fullName evidence="1">Secretion system C-terminal sorting domain-containing protein</fullName>
    </recommendedName>
</protein>
<dbReference type="Proteomes" id="UP000321513">
    <property type="component" value="Unassembled WGS sequence"/>
</dbReference>